<dbReference type="SUPFAM" id="SSF53807">
    <property type="entry name" value="Helical backbone' metal receptor"/>
    <property type="match status" value="1"/>
</dbReference>
<organism evidence="6 7">
    <name type="scientific">Thermoflexus hugenholtzii JAD2</name>
    <dbReference type="NCBI Taxonomy" id="877466"/>
    <lineage>
        <taxon>Bacteria</taxon>
        <taxon>Bacillati</taxon>
        <taxon>Chloroflexota</taxon>
        <taxon>Thermoflexia</taxon>
        <taxon>Thermoflexales</taxon>
        <taxon>Thermoflexaceae</taxon>
        <taxon>Thermoflexus</taxon>
    </lineage>
</organism>
<comment type="similarity">
    <text evidence="5">Belongs to the bacterial solute-binding protein 9 family.</text>
</comment>
<dbReference type="PRINTS" id="PR00691">
    <property type="entry name" value="ADHESINB"/>
</dbReference>
<evidence type="ECO:0000313" key="6">
    <source>
        <dbReference type="EMBL" id="SNB65940.1"/>
    </source>
</evidence>
<keyword evidence="7" id="KW-1185">Reference proteome</keyword>
<evidence type="ECO:0000256" key="5">
    <source>
        <dbReference type="RuleBase" id="RU003512"/>
    </source>
</evidence>
<dbReference type="EMBL" id="FYEK01000028">
    <property type="protein sequence ID" value="SNB65940.1"/>
    <property type="molecule type" value="Genomic_DNA"/>
</dbReference>
<dbReference type="Proteomes" id="UP000197025">
    <property type="component" value="Unassembled WGS sequence"/>
</dbReference>
<dbReference type="PANTHER" id="PTHR42953">
    <property type="entry name" value="HIGH-AFFINITY ZINC UPTAKE SYSTEM PROTEIN ZNUA-RELATED"/>
    <property type="match status" value="1"/>
</dbReference>
<reference evidence="7" key="1">
    <citation type="submission" date="2017-06" db="EMBL/GenBank/DDBJ databases">
        <authorList>
            <person name="Varghese N."/>
            <person name="Submissions S."/>
        </authorList>
    </citation>
    <scope>NUCLEOTIDE SEQUENCE [LARGE SCALE GENOMIC DNA]</scope>
    <source>
        <strain evidence="7">JAD2</strain>
    </source>
</reference>
<dbReference type="InParanoid" id="A0A212R1S3"/>
<dbReference type="Gene3D" id="3.40.50.1980">
    <property type="entry name" value="Nitrogenase molybdenum iron protein domain"/>
    <property type="match status" value="2"/>
</dbReference>
<gene>
    <name evidence="6" type="ORF">SAMN02746019_00000270</name>
</gene>
<dbReference type="AlphaFoldDB" id="A0A212R1S3"/>
<dbReference type="PANTHER" id="PTHR42953:SF1">
    <property type="entry name" value="METAL-BINDING PROTEIN HI_0362-RELATED"/>
    <property type="match status" value="1"/>
</dbReference>
<dbReference type="RefSeq" id="WP_200808132.1">
    <property type="nucleotide sequence ID" value="NZ_FYEK01000028.1"/>
</dbReference>
<dbReference type="InterPro" id="IPR050492">
    <property type="entry name" value="Bact_metal-bind_prot9"/>
</dbReference>
<sequence length="328" mass="36459">MGGELKGMRWGGWALWLVLAVSGIVACAPAERRARAAELAQRPIRVVATTTLVADLVRRIGGDRVEVAALMGPGVDPHLYKARESDVWKLMRADLIVYHGLHLEARMADVLAGMSRWAPVVAVGEAIPPEDLRYPPGFEGTPDPHIWFDVRLWMRAAEAVAQALRDLDPAHADLYATRLQAYQRELEDLDAWIRSEVARIPPEQRVLITSHDAFGYFGRAYGFEVRGLQGISTAAEAGLADVQDLADFIARRRIRAIFVETSVPFRYLEAVQEAVRARGWAVRVLGPLYSDALGDPNSPQGTYAGMMRYNLETIIRGLLEPLPSEERR</sequence>
<evidence type="ECO:0000256" key="4">
    <source>
        <dbReference type="ARBA" id="ARBA00022729"/>
    </source>
</evidence>
<dbReference type="PRINTS" id="PR00690">
    <property type="entry name" value="ADHESNFAMILY"/>
</dbReference>
<dbReference type="GO" id="GO:0030313">
    <property type="term" value="C:cell envelope"/>
    <property type="evidence" value="ECO:0007669"/>
    <property type="project" value="UniProtKB-SubCell"/>
</dbReference>
<protein>
    <submittedName>
        <fullName evidence="6">Manganese/zinc/iron transport system substrate-binding protein</fullName>
    </submittedName>
</protein>
<dbReference type="InterPro" id="IPR006127">
    <property type="entry name" value="ZnuA-like"/>
</dbReference>
<dbReference type="InterPro" id="IPR006128">
    <property type="entry name" value="Lipoprotein_PsaA-like"/>
</dbReference>
<keyword evidence="2 5" id="KW-0813">Transport</keyword>
<dbReference type="GO" id="GO:0030001">
    <property type="term" value="P:metal ion transport"/>
    <property type="evidence" value="ECO:0007669"/>
    <property type="project" value="InterPro"/>
</dbReference>
<dbReference type="InterPro" id="IPR006129">
    <property type="entry name" value="AdhesinB"/>
</dbReference>
<dbReference type="FunCoup" id="A0A212R1S3">
    <property type="interactions" value="57"/>
</dbReference>
<proteinExistence type="inferred from homology"/>
<accession>A0A212R1S3</accession>
<keyword evidence="4" id="KW-0732">Signal</keyword>
<evidence type="ECO:0000256" key="1">
    <source>
        <dbReference type="ARBA" id="ARBA00004196"/>
    </source>
</evidence>
<dbReference type="PROSITE" id="PS51257">
    <property type="entry name" value="PROKAR_LIPOPROTEIN"/>
    <property type="match status" value="1"/>
</dbReference>
<dbReference type="Pfam" id="PF01297">
    <property type="entry name" value="ZnuA"/>
    <property type="match status" value="1"/>
</dbReference>
<evidence type="ECO:0000256" key="3">
    <source>
        <dbReference type="ARBA" id="ARBA00022723"/>
    </source>
</evidence>
<evidence type="ECO:0000256" key="2">
    <source>
        <dbReference type="ARBA" id="ARBA00022448"/>
    </source>
</evidence>
<keyword evidence="3" id="KW-0479">Metal-binding</keyword>
<evidence type="ECO:0000313" key="7">
    <source>
        <dbReference type="Proteomes" id="UP000197025"/>
    </source>
</evidence>
<name>A0A212R1S3_9CHLR</name>
<comment type="subcellular location">
    <subcellularLocation>
        <location evidence="1">Cell envelope</location>
    </subcellularLocation>
</comment>
<dbReference type="GO" id="GO:0046872">
    <property type="term" value="F:metal ion binding"/>
    <property type="evidence" value="ECO:0007669"/>
    <property type="project" value="UniProtKB-KW"/>
</dbReference>
<dbReference type="GO" id="GO:0007155">
    <property type="term" value="P:cell adhesion"/>
    <property type="evidence" value="ECO:0007669"/>
    <property type="project" value="InterPro"/>
</dbReference>